<dbReference type="InterPro" id="IPR013557">
    <property type="entry name" value="AntA/B_antirep"/>
</dbReference>
<accession>A0A2B9DXI9</accession>
<gene>
    <name evidence="3" type="ORF">CN958_15900</name>
</gene>
<comment type="caution">
    <text evidence="3">The sequence shown here is derived from an EMBL/GenBank/DDBJ whole genome shotgun (WGS) entry which is preliminary data.</text>
</comment>
<evidence type="ECO:0000313" key="4">
    <source>
        <dbReference type="Proteomes" id="UP000222054"/>
    </source>
</evidence>
<dbReference type="AlphaFoldDB" id="A0A2B9DXI9"/>
<dbReference type="Proteomes" id="UP000222054">
    <property type="component" value="Unassembled WGS sequence"/>
</dbReference>
<organism evidence="3 4">
    <name type="scientific">Bacillus cereus</name>
    <dbReference type="NCBI Taxonomy" id="1396"/>
    <lineage>
        <taxon>Bacteria</taxon>
        <taxon>Bacillati</taxon>
        <taxon>Bacillota</taxon>
        <taxon>Bacilli</taxon>
        <taxon>Bacillales</taxon>
        <taxon>Bacillaceae</taxon>
        <taxon>Bacillus</taxon>
        <taxon>Bacillus cereus group</taxon>
    </lineage>
</organism>
<evidence type="ECO:0000259" key="2">
    <source>
        <dbReference type="Pfam" id="PF08346"/>
    </source>
</evidence>
<evidence type="ECO:0000256" key="1">
    <source>
        <dbReference type="SAM" id="Coils"/>
    </source>
</evidence>
<feature type="domain" description="AntA/AntB antirepressor" evidence="2">
    <location>
        <begin position="14"/>
        <end position="79"/>
    </location>
</feature>
<keyword evidence="1" id="KW-0175">Coiled coil</keyword>
<name>A0A2B9DXI9_BACCE</name>
<dbReference type="Pfam" id="PF08346">
    <property type="entry name" value="AntA"/>
    <property type="match status" value="1"/>
</dbReference>
<reference evidence="3 4" key="1">
    <citation type="submission" date="2017-09" db="EMBL/GenBank/DDBJ databases">
        <title>Large-scale bioinformatics analysis of Bacillus genomes uncovers conserved roles of natural products in bacterial physiology.</title>
        <authorList>
            <consortium name="Agbiome Team Llc"/>
            <person name="Bleich R.M."/>
            <person name="Grubbs K.J."/>
            <person name="Santa Maria K.C."/>
            <person name="Allen S.E."/>
            <person name="Farag S."/>
            <person name="Shank E.A."/>
            <person name="Bowers A."/>
        </authorList>
    </citation>
    <scope>NUCLEOTIDE SEQUENCE [LARGE SCALE GENOMIC DNA]</scope>
    <source>
        <strain evidence="3 4">AFS053130</strain>
    </source>
</reference>
<evidence type="ECO:0000313" key="3">
    <source>
        <dbReference type="EMBL" id="PGM92333.1"/>
    </source>
</evidence>
<dbReference type="PANTHER" id="PTHR36180">
    <property type="entry name" value="DNA-BINDING PROTEIN-RELATED-RELATED"/>
    <property type="match status" value="1"/>
</dbReference>
<dbReference type="PANTHER" id="PTHR36180:SF1">
    <property type="entry name" value="ANTA_ANTB ANTIREPRESSOR DOMAIN-CONTAINING PROTEIN"/>
    <property type="match status" value="1"/>
</dbReference>
<protein>
    <recommendedName>
        <fullName evidence="2">AntA/AntB antirepressor domain-containing protein</fullName>
    </recommendedName>
</protein>
<proteinExistence type="predicted"/>
<sequence>MLPVYQNQSGKKFVNARELHEQMMVGKVFAAWIQDRIDKYDLIENEDFFPILEKTAGRPKTEYWLALDTAKEIAMVQNNHMGRVIRKYFIEVERRFRLQQPKTQAEAMLMYAQQMVETERRVNKLETQVTETNHRVENMSQIIALDTKDWRNEISKILNAIAYRKGGKEWYRTIKNESYSVLSNRAGANLDIRLLNKQRKMALQGVPTSTINNVSKLDVINDDKKLTEIYVAVVKEMAIKYQMDKIS</sequence>
<dbReference type="EMBL" id="NUHO01000062">
    <property type="protein sequence ID" value="PGM92333.1"/>
    <property type="molecule type" value="Genomic_DNA"/>
</dbReference>
<feature type="coiled-coil region" evidence="1">
    <location>
        <begin position="108"/>
        <end position="142"/>
    </location>
</feature>